<gene>
    <name evidence="2" type="ORF">DAY19_03550</name>
</gene>
<feature type="transmembrane region" description="Helical" evidence="1">
    <location>
        <begin position="112"/>
        <end position="129"/>
    </location>
</feature>
<reference evidence="3" key="1">
    <citation type="journal article" date="2019" name="Int. J. Syst. Evol. Microbiol.">
        <title>Halobacteriovorax valvorus sp. nov., a novel prokaryotic predator isolated from coastal seawater of China.</title>
        <authorList>
            <person name="Chen M.-X."/>
        </authorList>
    </citation>
    <scope>NUCLEOTIDE SEQUENCE [LARGE SCALE GENOMIC DNA]</scope>
    <source>
        <strain evidence="3">BL9</strain>
    </source>
</reference>
<evidence type="ECO:0000313" key="2">
    <source>
        <dbReference type="EMBL" id="RZF22861.1"/>
    </source>
</evidence>
<keyword evidence="1" id="KW-0472">Membrane</keyword>
<dbReference type="Proteomes" id="UP000443582">
    <property type="component" value="Unassembled WGS sequence"/>
</dbReference>
<proteinExistence type="predicted"/>
<evidence type="ECO:0000256" key="1">
    <source>
        <dbReference type="SAM" id="Phobius"/>
    </source>
</evidence>
<accession>A0ABY0ILV3</accession>
<dbReference type="EMBL" id="QDKL01000001">
    <property type="protein sequence ID" value="RZF22861.1"/>
    <property type="molecule type" value="Genomic_DNA"/>
</dbReference>
<comment type="caution">
    <text evidence="2">The sequence shown here is derived from an EMBL/GenBank/DDBJ whole genome shotgun (WGS) entry which is preliminary data.</text>
</comment>
<keyword evidence="1" id="KW-1133">Transmembrane helix</keyword>
<feature type="transmembrane region" description="Helical" evidence="1">
    <location>
        <begin position="7"/>
        <end position="26"/>
    </location>
</feature>
<protein>
    <submittedName>
        <fullName evidence="2">Uncharacterized protein</fullName>
    </submittedName>
</protein>
<keyword evidence="1" id="KW-0812">Transmembrane</keyword>
<organism evidence="2 3">
    <name type="scientific">Halobacteriovorax vibrionivorans</name>
    <dbReference type="NCBI Taxonomy" id="2152716"/>
    <lineage>
        <taxon>Bacteria</taxon>
        <taxon>Pseudomonadati</taxon>
        <taxon>Bdellovibrionota</taxon>
        <taxon>Bacteriovoracia</taxon>
        <taxon>Bacteriovoracales</taxon>
        <taxon>Halobacteriovoraceae</taxon>
        <taxon>Halobacteriovorax</taxon>
    </lineage>
</organism>
<feature type="transmembrane region" description="Helical" evidence="1">
    <location>
        <begin position="32"/>
        <end position="49"/>
    </location>
</feature>
<sequence length="150" mass="17604">MKMKLGIRYYIFFIPTFVIFFIASAVLNFSTEEYICFFTAIAFAGLYCHPDRVSYFEGRTNRFNFANAVMSFFLNLEKRFPDNTWGNFFVRQIPGFLFFLLVSLTGVSIQGWLVYFGGVILFEITFFFYSKSVLNYVAKNSDERIDQDDL</sequence>
<name>A0ABY0ILV3_9BACT</name>
<feature type="transmembrane region" description="Helical" evidence="1">
    <location>
        <begin position="88"/>
        <end position="106"/>
    </location>
</feature>
<keyword evidence="3" id="KW-1185">Reference proteome</keyword>
<evidence type="ECO:0000313" key="3">
    <source>
        <dbReference type="Proteomes" id="UP000443582"/>
    </source>
</evidence>
<dbReference type="RefSeq" id="WP_114705805.1">
    <property type="nucleotide sequence ID" value="NZ_QDKL01000001.1"/>
</dbReference>